<keyword evidence="2" id="KW-1185">Reference proteome</keyword>
<sequence length="78" mass="8394">MTFVADKAKNIVAVYSGAVNGDVEDNPLSHLDKIKFHSGLPYMEILQTVTGSITISSSGWSVDPAARFKTLNLFAHGL</sequence>
<organism evidence="1 2">
    <name type="scientific">Roseibium suaedae</name>
    <dbReference type="NCBI Taxonomy" id="735517"/>
    <lineage>
        <taxon>Bacteria</taxon>
        <taxon>Pseudomonadati</taxon>
        <taxon>Pseudomonadota</taxon>
        <taxon>Alphaproteobacteria</taxon>
        <taxon>Hyphomicrobiales</taxon>
        <taxon>Stappiaceae</taxon>
        <taxon>Roseibium</taxon>
    </lineage>
</organism>
<evidence type="ECO:0000313" key="2">
    <source>
        <dbReference type="Proteomes" id="UP000186002"/>
    </source>
</evidence>
<gene>
    <name evidence="1" type="ORF">SAMN05444272_4611</name>
</gene>
<dbReference type="AlphaFoldDB" id="A0A1M7PS36"/>
<name>A0A1M7PS36_9HYPH</name>
<accession>A0A1M7PS36</accession>
<dbReference type="RefSeq" id="WP_139251265.1">
    <property type="nucleotide sequence ID" value="NZ_FRBW01000011.1"/>
</dbReference>
<dbReference type="Proteomes" id="UP000186002">
    <property type="component" value="Unassembled WGS sequence"/>
</dbReference>
<proteinExistence type="predicted"/>
<evidence type="ECO:0000313" key="1">
    <source>
        <dbReference type="EMBL" id="SHN20248.1"/>
    </source>
</evidence>
<protein>
    <submittedName>
        <fullName evidence="1">Uncharacterized protein</fullName>
    </submittedName>
</protein>
<dbReference type="EMBL" id="FRBW01000011">
    <property type="protein sequence ID" value="SHN20248.1"/>
    <property type="molecule type" value="Genomic_DNA"/>
</dbReference>
<dbReference type="STRING" id="735517.SAMN05444272_4611"/>
<reference evidence="1 2" key="1">
    <citation type="submission" date="2016-11" db="EMBL/GenBank/DDBJ databases">
        <authorList>
            <person name="Jaros S."/>
            <person name="Januszkiewicz K."/>
            <person name="Wedrychowicz H."/>
        </authorList>
    </citation>
    <scope>NUCLEOTIDE SEQUENCE [LARGE SCALE GENOMIC DNA]</scope>
    <source>
        <strain evidence="1 2">DSM 22153</strain>
    </source>
</reference>
<feature type="non-terminal residue" evidence="1">
    <location>
        <position position="78"/>
    </location>
</feature>